<evidence type="ECO:0000259" key="6">
    <source>
        <dbReference type="PROSITE" id="PS51775"/>
    </source>
</evidence>
<sequence>MAEGASSVMLETDVTALEEALYAQQKLLQKLNVEVEEERESSATAASEALSMIIRLQGEKASLKMEASQYKRMAEEKICHAEEALAIFEDLIYQREMEVASLEYQVQAYRYRLISMGCDDISIHENKFPENLLGQRSEFLFGDKAVNSNSWRLNSLPQALIKDPNHKKSVLDRIRASHPGLESLWSPMDDILIQEVDESEKRLGSFAAKESLDLSTYWEHIRKWDERVKETTGSKDSGRNRTTTTLLKGGSWSPSEFSQVNAYIDSITEVNVTTSDQVKNAESLQERQDIIDSPCSSSVHDVFEVPESKETRSAFESWKKTHCKLTLEPEVRLGKLELAAEDALKSPSTIEAEKVKAMLISASQDRKLNKTRNAANLARCISPVLPAANSPIEYQQLNWRVERLERARNNTKQEISGEGGGEEVLSILKELRERLNSIDSEMKSWKATKSYFPDEPSLDPLQEVYPLSLLDTKIYNIILMKCNFEILT</sequence>
<evidence type="ECO:0000313" key="8">
    <source>
        <dbReference type="Proteomes" id="UP000027138"/>
    </source>
</evidence>
<name>A0A067L2M3_JATCU</name>
<evidence type="ECO:0000256" key="5">
    <source>
        <dbReference type="SAM" id="Coils"/>
    </source>
</evidence>
<keyword evidence="8" id="KW-1185">Reference proteome</keyword>
<dbReference type="OrthoDB" id="1105498at2759"/>
<dbReference type="Proteomes" id="UP000027138">
    <property type="component" value="Unassembled WGS sequence"/>
</dbReference>
<dbReference type="STRING" id="180498.A0A067L2M3"/>
<dbReference type="EMBL" id="KK914358">
    <property type="protein sequence ID" value="KDP38710.1"/>
    <property type="molecule type" value="Genomic_DNA"/>
</dbReference>
<dbReference type="PROSITE" id="PS51775">
    <property type="entry name" value="GTD_BINDING"/>
    <property type="match status" value="1"/>
</dbReference>
<dbReference type="AlphaFoldDB" id="A0A067L2M3"/>
<dbReference type="Pfam" id="PF04576">
    <property type="entry name" value="Zein-binding"/>
    <property type="match status" value="1"/>
</dbReference>
<evidence type="ECO:0000256" key="2">
    <source>
        <dbReference type="ARBA" id="ARBA00022692"/>
    </source>
</evidence>
<keyword evidence="3" id="KW-1133">Transmembrane helix</keyword>
<dbReference type="GO" id="GO:0016020">
    <property type="term" value="C:membrane"/>
    <property type="evidence" value="ECO:0007669"/>
    <property type="project" value="UniProtKB-SubCell"/>
</dbReference>
<feature type="domain" description="GTD-binding" evidence="6">
    <location>
        <begin position="12"/>
        <end position="110"/>
    </location>
</feature>
<reference evidence="7 8" key="1">
    <citation type="journal article" date="2014" name="PLoS ONE">
        <title>Global Analysis of Gene Expression Profiles in Physic Nut (Jatropha curcas L.) Seedlings Exposed to Salt Stress.</title>
        <authorList>
            <person name="Zhang L."/>
            <person name="Zhang C."/>
            <person name="Wu P."/>
            <person name="Chen Y."/>
            <person name="Li M."/>
            <person name="Jiang H."/>
            <person name="Wu G."/>
        </authorList>
    </citation>
    <scope>NUCLEOTIDE SEQUENCE [LARGE SCALE GENOMIC DNA]</scope>
    <source>
        <strain evidence="8">cv. GZQX0401</strain>
        <tissue evidence="7">Young leaves</tissue>
    </source>
</reference>
<dbReference type="PANTHER" id="PTHR31422">
    <property type="entry name" value="BNAANNG28530D PROTEIN"/>
    <property type="match status" value="1"/>
</dbReference>
<accession>A0A067L2M3</accession>
<evidence type="ECO:0000256" key="1">
    <source>
        <dbReference type="ARBA" id="ARBA00004370"/>
    </source>
</evidence>
<evidence type="ECO:0000313" key="7">
    <source>
        <dbReference type="EMBL" id="KDP38710.1"/>
    </source>
</evidence>
<keyword evidence="4" id="KW-0472">Membrane</keyword>
<dbReference type="GO" id="GO:0080115">
    <property type="term" value="F:myosin XI tail binding"/>
    <property type="evidence" value="ECO:0007669"/>
    <property type="project" value="UniProtKB-ARBA"/>
</dbReference>
<feature type="coiled-coil region" evidence="5">
    <location>
        <begin position="28"/>
        <end position="73"/>
    </location>
</feature>
<proteinExistence type="predicted"/>
<comment type="subcellular location">
    <subcellularLocation>
        <location evidence="1">Membrane</location>
    </subcellularLocation>
</comment>
<protein>
    <recommendedName>
        <fullName evidence="6">GTD-binding domain-containing protein</fullName>
    </recommendedName>
</protein>
<keyword evidence="2" id="KW-0812">Transmembrane</keyword>
<dbReference type="InterPro" id="IPR007656">
    <property type="entry name" value="GTD-bd"/>
</dbReference>
<keyword evidence="5" id="KW-0175">Coiled coil</keyword>
<dbReference type="PANTHER" id="PTHR31422:SF1">
    <property type="entry name" value="GTD-BINDING DOMAIN-CONTAINING PROTEIN"/>
    <property type="match status" value="1"/>
</dbReference>
<evidence type="ECO:0000256" key="3">
    <source>
        <dbReference type="ARBA" id="ARBA00022989"/>
    </source>
</evidence>
<feature type="coiled-coil region" evidence="5">
    <location>
        <begin position="394"/>
        <end position="448"/>
    </location>
</feature>
<organism evidence="7 8">
    <name type="scientific">Jatropha curcas</name>
    <name type="common">Barbados nut</name>
    <dbReference type="NCBI Taxonomy" id="180498"/>
    <lineage>
        <taxon>Eukaryota</taxon>
        <taxon>Viridiplantae</taxon>
        <taxon>Streptophyta</taxon>
        <taxon>Embryophyta</taxon>
        <taxon>Tracheophyta</taxon>
        <taxon>Spermatophyta</taxon>
        <taxon>Magnoliopsida</taxon>
        <taxon>eudicotyledons</taxon>
        <taxon>Gunneridae</taxon>
        <taxon>Pentapetalae</taxon>
        <taxon>rosids</taxon>
        <taxon>fabids</taxon>
        <taxon>Malpighiales</taxon>
        <taxon>Euphorbiaceae</taxon>
        <taxon>Crotonoideae</taxon>
        <taxon>Jatropheae</taxon>
        <taxon>Jatropha</taxon>
    </lineage>
</organism>
<gene>
    <name evidence="7" type="ORF">JCGZ_04063</name>
</gene>
<evidence type="ECO:0000256" key="4">
    <source>
        <dbReference type="ARBA" id="ARBA00023136"/>
    </source>
</evidence>